<organism evidence="2 3">
    <name type="scientific">Trichophyton soudanense CBS 452.61</name>
    <dbReference type="NCBI Taxonomy" id="1215331"/>
    <lineage>
        <taxon>Eukaryota</taxon>
        <taxon>Fungi</taxon>
        <taxon>Dikarya</taxon>
        <taxon>Ascomycota</taxon>
        <taxon>Pezizomycotina</taxon>
        <taxon>Eurotiomycetes</taxon>
        <taxon>Eurotiomycetidae</taxon>
        <taxon>Onygenales</taxon>
        <taxon>Arthrodermataceae</taxon>
        <taxon>Trichophyton</taxon>
    </lineage>
</organism>
<dbReference type="AlphaFoldDB" id="A0A022XRC2"/>
<feature type="compositionally biased region" description="Polar residues" evidence="1">
    <location>
        <begin position="70"/>
        <end position="87"/>
    </location>
</feature>
<dbReference type="Proteomes" id="UP000023623">
    <property type="component" value="Unassembled WGS sequence"/>
</dbReference>
<dbReference type="HOGENOM" id="CLU_144339_0_0_1"/>
<gene>
    <name evidence="2" type="ORF">H105_04832</name>
</gene>
<keyword evidence="3" id="KW-1185">Reference proteome</keyword>
<evidence type="ECO:0000313" key="2">
    <source>
        <dbReference type="EMBL" id="EZF73202.1"/>
    </source>
</evidence>
<feature type="compositionally biased region" description="Basic and acidic residues" evidence="1">
    <location>
        <begin position="26"/>
        <end position="37"/>
    </location>
</feature>
<name>A0A022XRC2_TRISD</name>
<evidence type="ECO:0000313" key="3">
    <source>
        <dbReference type="Proteomes" id="UP000023623"/>
    </source>
</evidence>
<feature type="region of interest" description="Disordered" evidence="1">
    <location>
        <begin position="1"/>
        <end position="91"/>
    </location>
</feature>
<evidence type="ECO:0000256" key="1">
    <source>
        <dbReference type="SAM" id="MobiDB-lite"/>
    </source>
</evidence>
<proteinExistence type="predicted"/>
<accession>A0A022XRC2</accession>
<dbReference type="EMBL" id="KK208860">
    <property type="protein sequence ID" value="EZF73202.1"/>
    <property type="molecule type" value="Genomic_DNA"/>
</dbReference>
<protein>
    <submittedName>
        <fullName evidence="2">Uncharacterized protein</fullName>
    </submittedName>
</protein>
<feature type="compositionally biased region" description="Polar residues" evidence="1">
    <location>
        <begin position="46"/>
        <end position="63"/>
    </location>
</feature>
<sequence>MNGHGAENNNVAGQYQKVATGRAYRLPREHNGNRRLESIPPEGSLRPSSNASGIWTKRNQSRQLSRRGTNRSTDQRQQGTTNTKTCHSQVSVQSYSYSYSPILGFIGAVRRTQDQGNRSKGVNLKQLTTPNVDRVCPATRYAVPAA</sequence>
<reference evidence="2 3" key="1">
    <citation type="submission" date="2014-02" db="EMBL/GenBank/DDBJ databases">
        <title>The Genome Sequence of Trichophyton rubrum (morphotype soudanense) CBS 452.61.</title>
        <authorList>
            <consortium name="The Broad Institute Genomics Platform"/>
            <person name="Cuomo C.A."/>
            <person name="White T.C."/>
            <person name="Graser Y."/>
            <person name="Martinez-Rossi N."/>
            <person name="Heitman J."/>
            <person name="Young S.K."/>
            <person name="Zeng Q."/>
            <person name="Gargeya S."/>
            <person name="Abouelleil A."/>
            <person name="Alvarado L."/>
            <person name="Chapman S.B."/>
            <person name="Gainer-Dewar J."/>
            <person name="Goldberg J."/>
            <person name="Griggs A."/>
            <person name="Gujja S."/>
            <person name="Hansen M."/>
            <person name="Howarth C."/>
            <person name="Imamovic A."/>
            <person name="Larimer J."/>
            <person name="Martinez D."/>
            <person name="Murphy C."/>
            <person name="Pearson M.D."/>
            <person name="Persinoti G."/>
            <person name="Poon T."/>
            <person name="Priest M."/>
            <person name="Roberts A.D."/>
            <person name="Saif S."/>
            <person name="Shea T.D."/>
            <person name="Sykes S.N."/>
            <person name="Wortman J."/>
            <person name="Nusbaum C."/>
            <person name="Birren B."/>
        </authorList>
    </citation>
    <scope>NUCLEOTIDE SEQUENCE [LARGE SCALE GENOMIC DNA]</scope>
    <source>
        <strain evidence="2 3">CBS 452.61</strain>
    </source>
</reference>